<feature type="non-terminal residue" evidence="1">
    <location>
        <position position="226"/>
    </location>
</feature>
<sequence length="226" mass="24843">VVTENNSNELTTVVPDGASSFIPFKNIKMEMIPKMATISTHLSTWPSHSPIVTDAKGTDLASVLLLASLHNRAVHVTDVSTREDIVLIALSKEKGLKVTCDVAVYALFLNSNDMNDATNILPSLSDQAALWEYLESIDCFSVGTLPYRLSQSFGFDAPVSTGIEETLPLLLNAVNEGKLTLDDIKTRLYMNPQSIFNIPEQPDTYVEVEIDRKVIVAQKEGGWTPF</sequence>
<organism evidence="1 2">
    <name type="scientific">Scutellospora calospora</name>
    <dbReference type="NCBI Taxonomy" id="85575"/>
    <lineage>
        <taxon>Eukaryota</taxon>
        <taxon>Fungi</taxon>
        <taxon>Fungi incertae sedis</taxon>
        <taxon>Mucoromycota</taxon>
        <taxon>Glomeromycotina</taxon>
        <taxon>Glomeromycetes</taxon>
        <taxon>Diversisporales</taxon>
        <taxon>Gigasporaceae</taxon>
        <taxon>Scutellospora</taxon>
    </lineage>
</organism>
<gene>
    <name evidence="1" type="ORF">SCALOS_LOCUS10852</name>
</gene>
<name>A0ACA9PKC4_9GLOM</name>
<evidence type="ECO:0000313" key="1">
    <source>
        <dbReference type="EMBL" id="CAG8710576.1"/>
    </source>
</evidence>
<evidence type="ECO:0000313" key="2">
    <source>
        <dbReference type="Proteomes" id="UP000789860"/>
    </source>
</evidence>
<dbReference type="Proteomes" id="UP000789860">
    <property type="component" value="Unassembled WGS sequence"/>
</dbReference>
<reference evidence="1" key="1">
    <citation type="submission" date="2021-06" db="EMBL/GenBank/DDBJ databases">
        <authorList>
            <person name="Kallberg Y."/>
            <person name="Tangrot J."/>
            <person name="Rosling A."/>
        </authorList>
    </citation>
    <scope>NUCLEOTIDE SEQUENCE</scope>
    <source>
        <strain evidence="1">AU212A</strain>
    </source>
</reference>
<feature type="non-terminal residue" evidence="1">
    <location>
        <position position="1"/>
    </location>
</feature>
<comment type="caution">
    <text evidence="1">The sequence shown here is derived from an EMBL/GenBank/DDBJ whole genome shotgun (WGS) entry which is preliminary data.</text>
</comment>
<dbReference type="EMBL" id="CAJVPM010042977">
    <property type="protein sequence ID" value="CAG8710576.1"/>
    <property type="molecule type" value="Genomic_DNA"/>
</dbReference>
<protein>
    <submittedName>
        <fullName evidence="1">8294_t:CDS:1</fullName>
    </submittedName>
</protein>
<accession>A0ACA9PKC4</accession>
<keyword evidence="2" id="KW-1185">Reference proteome</keyword>
<proteinExistence type="predicted"/>